<feature type="compositionally biased region" description="Polar residues" evidence="1">
    <location>
        <begin position="234"/>
        <end position="243"/>
    </location>
</feature>
<evidence type="ECO:0000313" key="4">
    <source>
        <dbReference type="Proteomes" id="UP001583193"/>
    </source>
</evidence>
<feature type="region of interest" description="Disordered" evidence="1">
    <location>
        <begin position="430"/>
        <end position="456"/>
    </location>
</feature>
<dbReference type="InterPro" id="IPR053274">
    <property type="entry name" value="Fluconazole_resistance"/>
</dbReference>
<gene>
    <name evidence="3" type="ORF">Plec18167_002630</name>
</gene>
<reference evidence="3 4" key="1">
    <citation type="journal article" date="2024" name="IMA Fungus">
        <title>IMA Genome - F19 : A genome assembly and annotation guide to empower mycologists, including annotated draft genome sequences of Ceratocystis pirilliformis, Diaporthe australafricana, Fusarium ophioides, Paecilomyces lecythidis, and Sporothrix stenoceras.</title>
        <authorList>
            <person name="Aylward J."/>
            <person name="Wilson A.M."/>
            <person name="Visagie C.M."/>
            <person name="Spraker J."/>
            <person name="Barnes I."/>
            <person name="Buitendag C."/>
            <person name="Ceriani C."/>
            <person name="Del Mar Angel L."/>
            <person name="du Plessis D."/>
            <person name="Fuchs T."/>
            <person name="Gasser K."/>
            <person name="Kramer D."/>
            <person name="Li W."/>
            <person name="Munsamy K."/>
            <person name="Piso A."/>
            <person name="Price J.L."/>
            <person name="Sonnekus B."/>
            <person name="Thomas C."/>
            <person name="van der Nest A."/>
            <person name="van Dijk A."/>
            <person name="van Heerden A."/>
            <person name="van Vuuren N."/>
            <person name="Yilmaz N."/>
            <person name="Duong T.A."/>
            <person name="van der Merwe N.A."/>
            <person name="Wingfield M.J."/>
            <person name="Wingfield B.D."/>
        </authorList>
    </citation>
    <scope>NUCLEOTIDE SEQUENCE [LARGE SCALE GENOMIC DNA]</scope>
    <source>
        <strain evidence="3 4">CMW 18167</strain>
    </source>
</reference>
<evidence type="ECO:0000313" key="3">
    <source>
        <dbReference type="EMBL" id="KAL1883623.1"/>
    </source>
</evidence>
<feature type="compositionally biased region" description="Low complexity" evidence="1">
    <location>
        <begin position="76"/>
        <end position="111"/>
    </location>
</feature>
<evidence type="ECO:0000256" key="1">
    <source>
        <dbReference type="SAM" id="MobiDB-lite"/>
    </source>
</evidence>
<feature type="region of interest" description="Disordered" evidence="1">
    <location>
        <begin position="199"/>
        <end position="321"/>
    </location>
</feature>
<name>A0ABR3Y6F0_9EURO</name>
<keyword evidence="4" id="KW-1185">Reference proteome</keyword>
<feature type="compositionally biased region" description="Polar residues" evidence="1">
    <location>
        <begin position="7"/>
        <end position="16"/>
    </location>
</feature>
<feature type="compositionally biased region" description="Polar residues" evidence="1">
    <location>
        <begin position="63"/>
        <end position="75"/>
    </location>
</feature>
<dbReference type="PANTHER" id="PTHR28065:SF1">
    <property type="entry name" value="DUF4050 DOMAIN-CONTAINING PROTEIN"/>
    <property type="match status" value="1"/>
</dbReference>
<feature type="compositionally biased region" description="Low complexity" evidence="1">
    <location>
        <begin position="254"/>
        <end position="264"/>
    </location>
</feature>
<feature type="domain" description="Gag1-like clamp" evidence="2">
    <location>
        <begin position="158"/>
        <end position="374"/>
    </location>
</feature>
<dbReference type="Proteomes" id="UP001583193">
    <property type="component" value="Unassembled WGS sequence"/>
</dbReference>
<dbReference type="PANTHER" id="PTHR28065">
    <property type="entry name" value="FREQUENIN"/>
    <property type="match status" value="1"/>
</dbReference>
<protein>
    <recommendedName>
        <fullName evidence="2">Gag1-like clamp domain-containing protein</fullName>
    </recommendedName>
</protein>
<dbReference type="InterPro" id="IPR025124">
    <property type="entry name" value="Gag1-like_clamp"/>
</dbReference>
<feature type="region of interest" description="Disordered" evidence="1">
    <location>
        <begin position="61"/>
        <end position="171"/>
    </location>
</feature>
<dbReference type="Pfam" id="PF13259">
    <property type="entry name" value="clamp_Gag1-like"/>
    <property type="match status" value="1"/>
</dbReference>
<comment type="caution">
    <text evidence="3">The sequence shown here is derived from an EMBL/GenBank/DDBJ whole genome shotgun (WGS) entry which is preliminary data.</text>
</comment>
<organism evidence="3 4">
    <name type="scientific">Paecilomyces lecythidis</name>
    <dbReference type="NCBI Taxonomy" id="3004212"/>
    <lineage>
        <taxon>Eukaryota</taxon>
        <taxon>Fungi</taxon>
        <taxon>Dikarya</taxon>
        <taxon>Ascomycota</taxon>
        <taxon>Pezizomycotina</taxon>
        <taxon>Eurotiomycetes</taxon>
        <taxon>Eurotiomycetidae</taxon>
        <taxon>Eurotiales</taxon>
        <taxon>Thermoascaceae</taxon>
        <taxon>Paecilomyces</taxon>
    </lineage>
</organism>
<feature type="compositionally biased region" description="Acidic residues" evidence="1">
    <location>
        <begin position="293"/>
        <end position="311"/>
    </location>
</feature>
<accession>A0ABR3Y6F0</accession>
<sequence length="456" mass="49476">MDGSKPRSPSSPTSVFSFHRKPRSPETTTTTATVPSPQEREAIIREAKRHIRDIVRNDWNYETAWTNSPPATDSNASSMTADTTPSSSAPTTNGTTTTAATTTASSSTAGTEPLSEVVGWRLREYDSSSSEFEPEQAGPAQAARQHRRQEQSEDPDAAVRASTVERRRRRGRQLEEEMRWNIGLRIWVERRNAWSGARTRAHVKHTSGAQAAPSAAQEVDQKNTEKPPLVRPLSSESTGSRSTVPAEGEERGDQASQPSSDASSLVPETEVLSLSETQDAASKEVEVSAAATTEEEQSTAEEKDDSDDPDEPLVPLVRPLLPESNPIRSSIKPSLYPSIYSKIVVQGLTPTVPINLADVTRAMVEGWKADGQWPPKPTPQAPGDNIAVRRKANPANATLNDEKKRSHGVAGAMKKVLGFSGIHHYPFHRRSSSHGAGADNANEVPFVEENTGTRNA</sequence>
<feature type="region of interest" description="Disordered" evidence="1">
    <location>
        <begin position="1"/>
        <end position="41"/>
    </location>
</feature>
<evidence type="ECO:0000259" key="2">
    <source>
        <dbReference type="Pfam" id="PF13259"/>
    </source>
</evidence>
<dbReference type="EMBL" id="JAVDPF010000005">
    <property type="protein sequence ID" value="KAL1883623.1"/>
    <property type="molecule type" value="Genomic_DNA"/>
</dbReference>
<proteinExistence type="predicted"/>